<evidence type="ECO:0000256" key="2">
    <source>
        <dbReference type="SAM" id="SignalP"/>
    </source>
</evidence>
<evidence type="ECO:0000256" key="1">
    <source>
        <dbReference type="SAM" id="MobiDB-lite"/>
    </source>
</evidence>
<evidence type="ECO:0000313" key="4">
    <source>
        <dbReference type="Proteomes" id="UP000597656"/>
    </source>
</evidence>
<name>A0ABQ2IQW2_9PSEU</name>
<gene>
    <name evidence="3" type="ORF">GCM10011609_66280</name>
</gene>
<accession>A0ABQ2IQW2</accession>
<feature type="chain" id="PRO_5045748361" description="Lipoprotein" evidence="2">
    <location>
        <begin position="20"/>
        <end position="236"/>
    </location>
</feature>
<dbReference type="EMBL" id="BMNC01000013">
    <property type="protein sequence ID" value="GGN16252.1"/>
    <property type="molecule type" value="Genomic_DNA"/>
</dbReference>
<reference evidence="4" key="1">
    <citation type="journal article" date="2019" name="Int. J. Syst. Evol. Microbiol.">
        <title>The Global Catalogue of Microorganisms (GCM) 10K type strain sequencing project: providing services to taxonomists for standard genome sequencing and annotation.</title>
        <authorList>
            <consortium name="The Broad Institute Genomics Platform"/>
            <consortium name="The Broad Institute Genome Sequencing Center for Infectious Disease"/>
            <person name="Wu L."/>
            <person name="Ma J."/>
        </authorList>
    </citation>
    <scope>NUCLEOTIDE SEQUENCE [LARGE SCALE GENOMIC DNA]</scope>
    <source>
        <strain evidence="4">CGMCC 4.7319</strain>
    </source>
</reference>
<keyword evidence="4" id="KW-1185">Reference proteome</keyword>
<dbReference type="Proteomes" id="UP000597656">
    <property type="component" value="Unassembled WGS sequence"/>
</dbReference>
<protein>
    <recommendedName>
        <fullName evidence="5">Lipoprotein</fullName>
    </recommendedName>
</protein>
<feature type="compositionally biased region" description="Basic and acidic residues" evidence="1">
    <location>
        <begin position="221"/>
        <end position="236"/>
    </location>
</feature>
<evidence type="ECO:0000313" key="3">
    <source>
        <dbReference type="EMBL" id="GGN16252.1"/>
    </source>
</evidence>
<comment type="caution">
    <text evidence="3">The sequence shown here is derived from an EMBL/GenBank/DDBJ whole genome shotgun (WGS) entry which is preliminary data.</text>
</comment>
<organism evidence="3 4">
    <name type="scientific">Lentzea pudingi</name>
    <dbReference type="NCBI Taxonomy" id="1789439"/>
    <lineage>
        <taxon>Bacteria</taxon>
        <taxon>Bacillati</taxon>
        <taxon>Actinomycetota</taxon>
        <taxon>Actinomycetes</taxon>
        <taxon>Pseudonocardiales</taxon>
        <taxon>Pseudonocardiaceae</taxon>
        <taxon>Lentzea</taxon>
    </lineage>
</organism>
<evidence type="ECO:0008006" key="5">
    <source>
        <dbReference type="Google" id="ProtNLM"/>
    </source>
</evidence>
<sequence>MRLALTLLLVLSACSAAPADPVALVKGWTSQRFESVRFDVRIQIEGKDPRSQTYAGVLHVGSGGATTQEDVTAHREAGEGTADYRRLVVGDDDYLSHSGLTLPPGKEFTSMGLNDAPWVGPYARDLSMATQDYHPGNLFGDLDRDTIRLVEHEDDRYVFSAGGVPYSGGYTKGDVRLVVEVDDENRPVRIEQTAPSFGKQLERRTVVYSQWGTAPDVLRPPQEKVAKPKDVVARRR</sequence>
<feature type="region of interest" description="Disordered" evidence="1">
    <location>
        <begin position="217"/>
        <end position="236"/>
    </location>
</feature>
<keyword evidence="2" id="KW-0732">Signal</keyword>
<feature type="signal peptide" evidence="2">
    <location>
        <begin position="1"/>
        <end position="19"/>
    </location>
</feature>
<proteinExistence type="predicted"/>
<dbReference type="RefSeq" id="WP_189158812.1">
    <property type="nucleotide sequence ID" value="NZ_BMNC01000013.1"/>
</dbReference>